<protein>
    <submittedName>
        <fullName evidence="2">FeS cluster biogenesis domain-containing protein</fullName>
    </submittedName>
</protein>
<proteinExistence type="predicted"/>
<evidence type="ECO:0000313" key="1">
    <source>
        <dbReference type="Proteomes" id="UP000887580"/>
    </source>
</evidence>
<name>A0AC35GDT9_9BILA</name>
<dbReference type="Proteomes" id="UP000887580">
    <property type="component" value="Unplaced"/>
</dbReference>
<sequence>MSSLLKPKICLNLLSIRNALRPPPNLPYLGLYRTEGEVVQRDELLVSQRKLNYHPGANVYHVSDRATHLLKADCDGTVMITREKVEVDPEDPKMQEQYAHRNYQNLFKLTYNVVPLKMSNSFKCFELDFNKIYNVREMSSKLLHLKHISRAISHRLLSSSSSSSSNAPLILTEKAVNRLKQIAKPNEHLRILVEGGGCSGFEYKLSLDDKLTDEDLTVEKDGVKVVVDKMSLEFIKGSTVDYAQEMMRSTFRLVNNPLADKGCSCGSSFSVKM</sequence>
<organism evidence="1 2">
    <name type="scientific">Panagrolaimus sp. PS1159</name>
    <dbReference type="NCBI Taxonomy" id="55785"/>
    <lineage>
        <taxon>Eukaryota</taxon>
        <taxon>Metazoa</taxon>
        <taxon>Ecdysozoa</taxon>
        <taxon>Nematoda</taxon>
        <taxon>Chromadorea</taxon>
        <taxon>Rhabditida</taxon>
        <taxon>Tylenchina</taxon>
        <taxon>Panagrolaimomorpha</taxon>
        <taxon>Panagrolaimoidea</taxon>
        <taxon>Panagrolaimidae</taxon>
        <taxon>Panagrolaimus</taxon>
    </lineage>
</organism>
<accession>A0AC35GDT9</accession>
<reference evidence="2" key="1">
    <citation type="submission" date="2022-11" db="UniProtKB">
        <authorList>
            <consortium name="WormBaseParasite"/>
        </authorList>
    </citation>
    <scope>IDENTIFICATION</scope>
</reference>
<dbReference type="WBParaSite" id="PS1159_v2.g423.t1">
    <property type="protein sequence ID" value="PS1159_v2.g423.t1"/>
    <property type="gene ID" value="PS1159_v2.g423"/>
</dbReference>
<evidence type="ECO:0000313" key="2">
    <source>
        <dbReference type="WBParaSite" id="PS1159_v2.g423.t1"/>
    </source>
</evidence>